<dbReference type="GO" id="GO:0016998">
    <property type="term" value="P:cell wall macromolecule catabolic process"/>
    <property type="evidence" value="ECO:0007669"/>
    <property type="project" value="InterPro"/>
</dbReference>
<dbReference type="HAMAP" id="MF_04110">
    <property type="entry name" value="ENDOLYSIN_T4"/>
    <property type="match status" value="1"/>
</dbReference>
<gene>
    <name evidence="8" type="ORF">DFR34_13224</name>
</gene>
<dbReference type="InterPro" id="IPR034690">
    <property type="entry name" value="Endolysin_T4_type"/>
</dbReference>
<dbReference type="AlphaFoldDB" id="A0A318KJ32"/>
<dbReference type="Proteomes" id="UP000247555">
    <property type="component" value="Unassembled WGS sequence"/>
</dbReference>
<proteinExistence type="inferred from homology"/>
<dbReference type="OrthoDB" id="5327667at2"/>
<dbReference type="InterPro" id="IPR002196">
    <property type="entry name" value="Glyco_hydro_24"/>
</dbReference>
<dbReference type="GO" id="GO:0009253">
    <property type="term" value="P:peptidoglycan catabolic process"/>
    <property type="evidence" value="ECO:0007669"/>
    <property type="project" value="InterPro"/>
</dbReference>
<dbReference type="GO" id="GO:0042742">
    <property type="term" value="P:defense response to bacterium"/>
    <property type="evidence" value="ECO:0007669"/>
    <property type="project" value="UniProtKB-KW"/>
</dbReference>
<dbReference type="SUPFAM" id="SSF53955">
    <property type="entry name" value="Lysozyme-like"/>
    <property type="match status" value="1"/>
</dbReference>
<evidence type="ECO:0000313" key="8">
    <source>
        <dbReference type="EMBL" id="PXX74482.1"/>
    </source>
</evidence>
<dbReference type="EC" id="3.2.1.17" evidence="7"/>
<evidence type="ECO:0000256" key="4">
    <source>
        <dbReference type="ARBA" id="ARBA00022801"/>
    </source>
</evidence>
<dbReference type="InterPro" id="IPR023346">
    <property type="entry name" value="Lysozyme-like_dom_sf"/>
</dbReference>
<dbReference type="Gene3D" id="1.10.530.40">
    <property type="match status" value="1"/>
</dbReference>
<keyword evidence="5" id="KW-1035">Host cytoplasm</keyword>
<dbReference type="InterPro" id="IPR033907">
    <property type="entry name" value="Endolysin_autolysin"/>
</dbReference>
<evidence type="ECO:0000256" key="5">
    <source>
        <dbReference type="ARBA" id="ARBA00023200"/>
    </source>
</evidence>
<keyword evidence="3 7" id="KW-0081">Bacteriolytic enzyme</keyword>
<organism evidence="8 9">
    <name type="scientific">Rivihabitans pingtungensis</name>
    <dbReference type="NCBI Taxonomy" id="1054498"/>
    <lineage>
        <taxon>Bacteria</taxon>
        <taxon>Pseudomonadati</taxon>
        <taxon>Pseudomonadota</taxon>
        <taxon>Betaproteobacteria</taxon>
        <taxon>Neisseriales</taxon>
        <taxon>Aquaspirillaceae</taxon>
        <taxon>Rivihabitans</taxon>
    </lineage>
</organism>
<keyword evidence="4 7" id="KW-0378">Hydrolase</keyword>
<comment type="catalytic activity">
    <reaction evidence="1 7">
        <text>Hydrolysis of (1-&gt;4)-beta-linkages between N-acetylmuramic acid and N-acetyl-D-glucosamine residues in a peptidoglycan and between N-acetyl-D-glucosamine residues in chitodextrins.</text>
        <dbReference type="EC" id="3.2.1.17"/>
    </reaction>
</comment>
<evidence type="ECO:0000256" key="1">
    <source>
        <dbReference type="ARBA" id="ARBA00000632"/>
    </source>
</evidence>
<dbReference type="RefSeq" id="WP_110392081.1">
    <property type="nucleotide sequence ID" value="NZ_CALCOA010000207.1"/>
</dbReference>
<evidence type="ECO:0000256" key="3">
    <source>
        <dbReference type="ARBA" id="ARBA00022638"/>
    </source>
</evidence>
<evidence type="ECO:0000256" key="7">
    <source>
        <dbReference type="RuleBase" id="RU003788"/>
    </source>
</evidence>
<reference evidence="8 9" key="1">
    <citation type="submission" date="2018-05" db="EMBL/GenBank/DDBJ databases">
        <title>Genomic Encyclopedia of Type Strains, Phase IV (KMG-IV): sequencing the most valuable type-strain genomes for metagenomic binning, comparative biology and taxonomic classification.</title>
        <authorList>
            <person name="Goeker M."/>
        </authorList>
    </citation>
    <scope>NUCLEOTIDE SEQUENCE [LARGE SCALE GENOMIC DNA]</scope>
    <source>
        <strain evidence="8 9">DSM 29661</strain>
    </source>
</reference>
<dbReference type="GO" id="GO:0031640">
    <property type="term" value="P:killing of cells of another organism"/>
    <property type="evidence" value="ECO:0007669"/>
    <property type="project" value="UniProtKB-KW"/>
</dbReference>
<dbReference type="EMBL" id="QJKI01000032">
    <property type="protein sequence ID" value="PXX74482.1"/>
    <property type="molecule type" value="Genomic_DNA"/>
</dbReference>
<dbReference type="PANTHER" id="PTHR38107:SF3">
    <property type="entry name" value="LYSOZYME RRRD-RELATED"/>
    <property type="match status" value="1"/>
</dbReference>
<dbReference type="PANTHER" id="PTHR38107">
    <property type="match status" value="1"/>
</dbReference>
<dbReference type="GO" id="GO:0003796">
    <property type="term" value="F:lysozyme activity"/>
    <property type="evidence" value="ECO:0007669"/>
    <property type="project" value="UniProtKB-EC"/>
</dbReference>
<accession>A0A318KJ32</accession>
<keyword evidence="9" id="KW-1185">Reference proteome</keyword>
<keyword evidence="2 7" id="KW-0929">Antimicrobial</keyword>
<protein>
    <recommendedName>
        <fullName evidence="7">Lysozyme</fullName>
        <ecNumber evidence="7">3.2.1.17</ecNumber>
    </recommendedName>
</protein>
<comment type="caution">
    <text evidence="8">The sequence shown here is derived from an EMBL/GenBank/DDBJ whole genome shotgun (WGS) entry which is preliminary data.</text>
</comment>
<keyword evidence="6 7" id="KW-0326">Glycosidase</keyword>
<dbReference type="Pfam" id="PF00959">
    <property type="entry name" value="Phage_lysozyme"/>
    <property type="match status" value="1"/>
</dbReference>
<dbReference type="CDD" id="cd00737">
    <property type="entry name" value="lyz_endolysin_autolysin"/>
    <property type="match status" value="1"/>
</dbReference>
<evidence type="ECO:0000313" key="9">
    <source>
        <dbReference type="Proteomes" id="UP000247555"/>
    </source>
</evidence>
<dbReference type="InterPro" id="IPR023347">
    <property type="entry name" value="Lysozyme_dom_sf"/>
</dbReference>
<dbReference type="InterPro" id="IPR051018">
    <property type="entry name" value="Bacteriophage_GH24"/>
</dbReference>
<evidence type="ECO:0000256" key="2">
    <source>
        <dbReference type="ARBA" id="ARBA00022529"/>
    </source>
</evidence>
<name>A0A318KJ32_9NEIS</name>
<comment type="similarity">
    <text evidence="7">Belongs to the glycosyl hydrolase 24 family.</text>
</comment>
<evidence type="ECO:0000256" key="6">
    <source>
        <dbReference type="ARBA" id="ARBA00023295"/>
    </source>
</evidence>
<sequence>MSVNQLSCSPRGRALIEKFEGLRLTAYQDMVGVWTIGYGHTGPDVKAGLTITQQQAEQLLINDLARFNNGVNALVTVKINQNQFDALISFSYNLGLGSLQQSTLLRLLNAGNFQAAADQFPRWDRAGGKEVAGLLARRNAERALFLTPD</sequence>